<dbReference type="Gene3D" id="2.60.120.10">
    <property type="entry name" value="Jelly Rolls"/>
    <property type="match status" value="1"/>
</dbReference>
<evidence type="ECO:0000256" key="1">
    <source>
        <dbReference type="SAM" id="SignalP"/>
    </source>
</evidence>
<gene>
    <name evidence="3" type="ORF">V3H18_00495</name>
</gene>
<evidence type="ECO:0000313" key="3">
    <source>
        <dbReference type="EMBL" id="MEF3365004.1"/>
    </source>
</evidence>
<keyword evidence="1" id="KW-0732">Signal</keyword>
<organism evidence="3 4">
    <name type="scientific">Methylocystis borbori</name>
    <dbReference type="NCBI Taxonomy" id="3118750"/>
    <lineage>
        <taxon>Bacteria</taxon>
        <taxon>Pseudomonadati</taxon>
        <taxon>Pseudomonadota</taxon>
        <taxon>Alphaproteobacteria</taxon>
        <taxon>Hyphomicrobiales</taxon>
        <taxon>Methylocystaceae</taxon>
        <taxon>Methylocystis</taxon>
    </lineage>
</organism>
<feature type="signal peptide" evidence="1">
    <location>
        <begin position="1"/>
        <end position="28"/>
    </location>
</feature>
<keyword evidence="4" id="KW-1185">Reference proteome</keyword>
<proteinExistence type="predicted"/>
<reference evidence="3 4" key="1">
    <citation type="submission" date="2024-02" db="EMBL/GenBank/DDBJ databases">
        <authorList>
            <person name="Grouzdev D."/>
        </authorList>
    </citation>
    <scope>NUCLEOTIDE SEQUENCE [LARGE SCALE GENOMIC DNA]</scope>
    <source>
        <strain evidence="3 4">9N</strain>
    </source>
</reference>
<comment type="caution">
    <text evidence="3">The sequence shown here is derived from an EMBL/GenBank/DDBJ whole genome shotgun (WGS) entry which is preliminary data.</text>
</comment>
<dbReference type="InterPro" id="IPR013096">
    <property type="entry name" value="Cupin_2"/>
</dbReference>
<dbReference type="SUPFAM" id="SSF51182">
    <property type="entry name" value="RmlC-like cupins"/>
    <property type="match status" value="1"/>
</dbReference>
<dbReference type="Proteomes" id="UP001350748">
    <property type="component" value="Unassembled WGS sequence"/>
</dbReference>
<feature type="chain" id="PRO_5045217104" evidence="1">
    <location>
        <begin position="29"/>
        <end position="152"/>
    </location>
</feature>
<dbReference type="InterPro" id="IPR014710">
    <property type="entry name" value="RmlC-like_jellyroll"/>
</dbReference>
<accession>A0ABU7XCY2</accession>
<protein>
    <submittedName>
        <fullName evidence="3">Cupin domain-containing protein</fullName>
    </submittedName>
</protein>
<name>A0ABU7XCY2_9HYPH</name>
<dbReference type="Pfam" id="PF07883">
    <property type="entry name" value="Cupin_2"/>
    <property type="match status" value="1"/>
</dbReference>
<evidence type="ECO:0000259" key="2">
    <source>
        <dbReference type="Pfam" id="PF07883"/>
    </source>
</evidence>
<dbReference type="RefSeq" id="WP_332079898.1">
    <property type="nucleotide sequence ID" value="NZ_JAZHYN010000001.1"/>
</dbReference>
<feature type="domain" description="Cupin type-2" evidence="2">
    <location>
        <begin position="77"/>
        <end position="145"/>
    </location>
</feature>
<dbReference type="InterPro" id="IPR011051">
    <property type="entry name" value="RmlC_Cupin_sf"/>
</dbReference>
<sequence>MSTFRKFSIICATTGAALLGMIATPAHAGQCPAGQEGGNTLADRPTAPKGVSDKVIGSIDLGPELGANGRDLRLRRLVIQPGGVVPFHSHNGRPAIIITLKGEILEYASNCRAPIVHRAGETVNETAEVAHYWVNRGKSVVELLSADVKGRE</sequence>
<dbReference type="EMBL" id="JAZHYN010000001">
    <property type="protein sequence ID" value="MEF3365004.1"/>
    <property type="molecule type" value="Genomic_DNA"/>
</dbReference>
<evidence type="ECO:0000313" key="4">
    <source>
        <dbReference type="Proteomes" id="UP001350748"/>
    </source>
</evidence>